<evidence type="ECO:0000256" key="2">
    <source>
        <dbReference type="ARBA" id="ARBA00022801"/>
    </source>
</evidence>
<proteinExistence type="predicted"/>
<reference evidence="5 6" key="2">
    <citation type="journal article" date="2017" name="Nature">
        <title>The Apostasia genome and the evolution of orchids.</title>
        <authorList>
            <person name="Zhang G.Q."/>
            <person name="Liu K.W."/>
            <person name="Li Z."/>
            <person name="Lohaus R."/>
            <person name="Hsiao Y.Y."/>
            <person name="Niu S.C."/>
            <person name="Wang J.Y."/>
            <person name="Lin Y.C."/>
            <person name="Xu Q."/>
            <person name="Chen L.J."/>
            <person name="Yoshida K."/>
            <person name="Fujiwara S."/>
            <person name="Wang Z.W."/>
            <person name="Zhang Y.Q."/>
            <person name="Mitsuda N."/>
            <person name="Wang M."/>
            <person name="Liu G.H."/>
            <person name="Pecoraro L."/>
            <person name="Huang H.X."/>
            <person name="Xiao X.J."/>
            <person name="Lin M."/>
            <person name="Wu X.Y."/>
            <person name="Wu W.L."/>
            <person name="Chen Y.Y."/>
            <person name="Chang S.B."/>
            <person name="Sakamoto S."/>
            <person name="Ohme-Takagi M."/>
            <person name="Yagi M."/>
            <person name="Zeng S.J."/>
            <person name="Shen C.Y."/>
            <person name="Yeh C.M."/>
            <person name="Luo Y.B."/>
            <person name="Tsai W.C."/>
            <person name="Van de Peer Y."/>
            <person name="Liu Z.J."/>
        </authorList>
    </citation>
    <scope>NUCLEOTIDE SEQUENCE [LARGE SCALE GENOMIC DNA]</scope>
    <source>
        <tissue evidence="5">The whole plant</tissue>
    </source>
</reference>
<accession>A0A2I0WGX1</accession>
<protein>
    <submittedName>
        <fullName evidence="5">Retrovirus-related Pol polyprotein from transposon TNT 1-94</fullName>
    </submittedName>
</protein>
<dbReference type="GO" id="GO:0003676">
    <property type="term" value="F:nucleic acid binding"/>
    <property type="evidence" value="ECO:0007669"/>
    <property type="project" value="InterPro"/>
</dbReference>
<dbReference type="PANTHER" id="PTHR42648">
    <property type="entry name" value="TRANSPOSASE, PUTATIVE-RELATED"/>
    <property type="match status" value="1"/>
</dbReference>
<feature type="compositionally biased region" description="Polar residues" evidence="3">
    <location>
        <begin position="321"/>
        <end position="332"/>
    </location>
</feature>
<reference evidence="5 6" key="1">
    <citation type="journal article" date="2016" name="Sci. Rep.">
        <title>The Dendrobium catenatum Lindl. genome sequence provides insights into polysaccharide synthase, floral development and adaptive evolution.</title>
        <authorList>
            <person name="Zhang G.Q."/>
            <person name="Xu Q."/>
            <person name="Bian C."/>
            <person name="Tsai W.C."/>
            <person name="Yeh C.M."/>
            <person name="Liu K.W."/>
            <person name="Yoshida K."/>
            <person name="Zhang L.S."/>
            <person name="Chang S.B."/>
            <person name="Chen F."/>
            <person name="Shi Y."/>
            <person name="Su Y.Y."/>
            <person name="Zhang Y.Q."/>
            <person name="Chen L.J."/>
            <person name="Yin Y."/>
            <person name="Lin M."/>
            <person name="Huang H."/>
            <person name="Deng H."/>
            <person name="Wang Z.W."/>
            <person name="Zhu S.L."/>
            <person name="Zhao X."/>
            <person name="Deng C."/>
            <person name="Niu S.C."/>
            <person name="Huang J."/>
            <person name="Wang M."/>
            <person name="Liu G.H."/>
            <person name="Yang H.J."/>
            <person name="Xiao X.J."/>
            <person name="Hsiao Y.Y."/>
            <person name="Wu W.L."/>
            <person name="Chen Y.Y."/>
            <person name="Mitsuda N."/>
            <person name="Ohme-Takagi M."/>
            <person name="Luo Y.B."/>
            <person name="Van de Peer Y."/>
            <person name="Liu Z.J."/>
        </authorList>
    </citation>
    <scope>NUCLEOTIDE SEQUENCE [LARGE SCALE GENOMIC DNA]</scope>
    <source>
        <tissue evidence="5">The whole plant</tissue>
    </source>
</reference>
<dbReference type="PANTHER" id="PTHR42648:SF26">
    <property type="entry name" value="INTEGRASE CATALYTIC DOMAIN-CONTAINING PROTEIN"/>
    <property type="match status" value="1"/>
</dbReference>
<dbReference type="InterPro" id="IPR057670">
    <property type="entry name" value="SH3_retrovirus"/>
</dbReference>
<evidence type="ECO:0000259" key="4">
    <source>
        <dbReference type="PROSITE" id="PS50994"/>
    </source>
</evidence>
<dbReference type="Pfam" id="PF07727">
    <property type="entry name" value="RVT_2"/>
    <property type="match status" value="1"/>
</dbReference>
<name>A0A2I0WGX1_9ASPA</name>
<evidence type="ECO:0000313" key="6">
    <source>
        <dbReference type="Proteomes" id="UP000233837"/>
    </source>
</evidence>
<dbReference type="InterPro" id="IPR012337">
    <property type="entry name" value="RNaseH-like_sf"/>
</dbReference>
<dbReference type="InterPro" id="IPR013103">
    <property type="entry name" value="RVT_2"/>
</dbReference>
<dbReference type="InterPro" id="IPR039537">
    <property type="entry name" value="Retrotran_Ty1/copia-like"/>
</dbReference>
<evidence type="ECO:0000256" key="1">
    <source>
        <dbReference type="ARBA" id="ARBA00022723"/>
    </source>
</evidence>
<dbReference type="GO" id="GO:0046872">
    <property type="term" value="F:metal ion binding"/>
    <property type="evidence" value="ECO:0007669"/>
    <property type="project" value="UniProtKB-KW"/>
</dbReference>
<dbReference type="GO" id="GO:0015074">
    <property type="term" value="P:DNA integration"/>
    <property type="evidence" value="ECO:0007669"/>
    <property type="project" value="InterPro"/>
</dbReference>
<dbReference type="CDD" id="cd09272">
    <property type="entry name" value="RNase_HI_RT_Ty1"/>
    <property type="match status" value="1"/>
</dbReference>
<dbReference type="Proteomes" id="UP000233837">
    <property type="component" value="Unassembled WGS sequence"/>
</dbReference>
<feature type="compositionally biased region" description="Polar residues" evidence="3">
    <location>
        <begin position="294"/>
        <end position="304"/>
    </location>
</feature>
<dbReference type="EMBL" id="KZ502663">
    <property type="protein sequence ID" value="PKU74901.1"/>
    <property type="molecule type" value="Genomic_DNA"/>
</dbReference>
<dbReference type="Gene3D" id="3.30.420.10">
    <property type="entry name" value="Ribonuclease H-like superfamily/Ribonuclease H"/>
    <property type="match status" value="1"/>
</dbReference>
<dbReference type="SUPFAM" id="SSF53098">
    <property type="entry name" value="Ribonuclease H-like"/>
    <property type="match status" value="1"/>
</dbReference>
<dbReference type="Pfam" id="PF00665">
    <property type="entry name" value="rve"/>
    <property type="match status" value="1"/>
</dbReference>
<dbReference type="InterPro" id="IPR001584">
    <property type="entry name" value="Integrase_cat-core"/>
</dbReference>
<feature type="region of interest" description="Disordered" evidence="3">
    <location>
        <begin position="627"/>
        <end position="651"/>
    </location>
</feature>
<sequence>MAKSHRLHSPLSHSVTNSLFALVHSDIWGPFSIPSSHGFRYYISFIDDFSKFTWIYPIINKSEAFSKFIEFQKSVERQFGCNIKIIRTDNGGEYMNLKFKTYCASTGIDHQSTCPHSPSQNGVAERKHRHLIETTRALLIQAFLPLSLWVDVLLTANYLINRIPSSNTNHKSPFEILHGQPPRYDHLKVLGCLCYPWLNPYTSHKLSPTSHPCVFIGYAHSQKGYKCLDIHTHKIYTSCNVIFNENEFPYSNSPTHYRSSNPIPPLILVPNLSISPQQSSSPNLSSQAAITPAPANSSPHSSYSTKPTHHTEPATATTPHSESTPITVSPNPHHSKSTHPMLTRLKTGISKPKTIFDLAHIVQTPEPNTYNQAAKFEHWRSAMSQEFQALQAQGTWELVPPQPSMNILGSKWTFRTKYNSNGTIARHKARLVAKGFNQEQGIDYHETFSPVAKMPTIRVLIILALHHNWTIHQLDVSNAFLHGHLSDTVYMSQPPGFQDSMHPGYVCKLKKALYGLKQSPREWYATLSNHLLNYGFKINPSDHSLLTYKSGETRIYILIYVDDILLACNSPPEINKLLANLHSTFQMRNLGPLSQFLGIQAIQTKTGILLHQQQYAQNIIHRAGMDQSKPVTTPLPSRQPSQRDSTTPYDNPQLYRQLIGALQYLTITRPDIQFAVQQLCQHMQNPFVSHFDSLKHLLRYIHGSSGTGIPLNRTNLTLRGYVDADWASNQQDRKSISGYCNFLGDSIISWQVKKQTTTTRSSTEAEYRALASEASEVIWLRQLLDDFHTPQTDPTTVFCDNTSAIALANNPIFHARTKHIDVDCHFIRDCIKKKQISVHHICTDDQIADLFTKPLPNTRFKNLAAKLTAPTNHKFEGGC</sequence>
<dbReference type="GO" id="GO:0016787">
    <property type="term" value="F:hydrolase activity"/>
    <property type="evidence" value="ECO:0007669"/>
    <property type="project" value="UniProtKB-KW"/>
</dbReference>
<keyword evidence="6" id="KW-1185">Reference proteome</keyword>
<keyword evidence="2" id="KW-0378">Hydrolase</keyword>
<dbReference type="Pfam" id="PF25597">
    <property type="entry name" value="SH3_retrovirus"/>
    <property type="match status" value="1"/>
</dbReference>
<feature type="domain" description="Integrase catalytic" evidence="4">
    <location>
        <begin position="6"/>
        <end position="181"/>
    </location>
</feature>
<evidence type="ECO:0000313" key="5">
    <source>
        <dbReference type="EMBL" id="PKU74901.1"/>
    </source>
</evidence>
<organism evidence="5 6">
    <name type="scientific">Dendrobium catenatum</name>
    <dbReference type="NCBI Taxonomy" id="906689"/>
    <lineage>
        <taxon>Eukaryota</taxon>
        <taxon>Viridiplantae</taxon>
        <taxon>Streptophyta</taxon>
        <taxon>Embryophyta</taxon>
        <taxon>Tracheophyta</taxon>
        <taxon>Spermatophyta</taxon>
        <taxon>Magnoliopsida</taxon>
        <taxon>Liliopsida</taxon>
        <taxon>Asparagales</taxon>
        <taxon>Orchidaceae</taxon>
        <taxon>Epidendroideae</taxon>
        <taxon>Malaxideae</taxon>
        <taxon>Dendrobiinae</taxon>
        <taxon>Dendrobium</taxon>
    </lineage>
</organism>
<keyword evidence="1" id="KW-0479">Metal-binding</keyword>
<dbReference type="PROSITE" id="PS50994">
    <property type="entry name" value="INTEGRASE"/>
    <property type="match status" value="1"/>
</dbReference>
<evidence type="ECO:0000256" key="3">
    <source>
        <dbReference type="SAM" id="MobiDB-lite"/>
    </source>
</evidence>
<dbReference type="SUPFAM" id="SSF56672">
    <property type="entry name" value="DNA/RNA polymerases"/>
    <property type="match status" value="1"/>
</dbReference>
<dbReference type="InterPro" id="IPR043502">
    <property type="entry name" value="DNA/RNA_pol_sf"/>
</dbReference>
<gene>
    <name evidence="5" type="ORF">MA16_Dca020673</name>
</gene>
<feature type="region of interest" description="Disordered" evidence="3">
    <location>
        <begin position="277"/>
        <end position="340"/>
    </location>
</feature>
<feature type="compositionally biased region" description="Low complexity" evidence="3">
    <location>
        <begin position="277"/>
        <end position="290"/>
    </location>
</feature>
<dbReference type="AlphaFoldDB" id="A0A2I0WGX1"/>
<dbReference type="InterPro" id="IPR036397">
    <property type="entry name" value="RNaseH_sf"/>
</dbReference>
<feature type="compositionally biased region" description="Polar residues" evidence="3">
    <location>
        <begin position="629"/>
        <end position="650"/>
    </location>
</feature>